<proteinExistence type="predicted"/>
<reference evidence="1" key="1">
    <citation type="submission" date="2017-12" db="EMBL/GenBank/DDBJ databases">
        <title>Pseudomonas sp. MS586 complete sequence.</title>
        <authorList>
            <person name="Lu S."/>
            <person name="Deng P."/>
        </authorList>
    </citation>
    <scope>NUCLEOTIDE SEQUENCE</scope>
    <source>
        <strain evidence="1">MS586</strain>
    </source>
</reference>
<evidence type="ECO:0000313" key="1">
    <source>
        <dbReference type="EMBL" id="AMQ84799.1"/>
    </source>
</evidence>
<keyword evidence="2" id="KW-1185">Reference proteome</keyword>
<dbReference type="EMBL" id="CP014205">
    <property type="protein sequence ID" value="AMQ84799.1"/>
    <property type="molecule type" value="Genomic_DNA"/>
</dbReference>
<evidence type="ECO:0000313" key="2">
    <source>
        <dbReference type="Proteomes" id="UP000075187"/>
    </source>
</evidence>
<dbReference type="Proteomes" id="UP000075187">
    <property type="component" value="Chromosome"/>
</dbReference>
<gene>
    <name evidence="1" type="ORF">AWU82_16265</name>
</gene>
<name>A0ABN4MSZ5_9PSED</name>
<accession>A0ABN4MSZ5</accession>
<sequence length="327" mass="36452">MHTSAPKPPLSSWLVSLTVFVSSNTNLVYPNGRQQLEVMVLVEPLTSQTISPEELASIRLLVRDAQGRFSPLREGEELNSSWFFSHQRNRYIDYPGSRSISVPVDPSSVYSRKFYVSAGKTDGNASRMEKLYVGITRHMGQESHDYVTDGSETGFNVSAEVRTADIPQFQVPGNYLFERTLIAGDGNSDIFTWLYALAGANVQQQVVGFHSATMEADGMIQWDDKDPSVTRASHVGYSKPGETTLRYNSAIELGNVFQPVMQVSNPKQNYVMLVLQGSNVIPYHSESAIHHNGPCVLSAVDVYGNDHRLQIRFKDTSPQGRRELVLF</sequence>
<organism evidence="1 2">
    <name type="scientific">Pseudomonas glycinae</name>
    <dbReference type="NCBI Taxonomy" id="1785145"/>
    <lineage>
        <taxon>Bacteria</taxon>
        <taxon>Pseudomonadati</taxon>
        <taxon>Pseudomonadota</taxon>
        <taxon>Gammaproteobacteria</taxon>
        <taxon>Pseudomonadales</taxon>
        <taxon>Pseudomonadaceae</taxon>
        <taxon>Pseudomonas</taxon>
    </lineage>
</organism>
<dbReference type="RefSeq" id="WP_064382086.1">
    <property type="nucleotide sequence ID" value="NZ_BQIG01000005.1"/>
</dbReference>
<protein>
    <submittedName>
        <fullName evidence="1">Uncharacterized protein</fullName>
    </submittedName>
</protein>